<organism evidence="1">
    <name type="scientific">uncultured Caudovirales phage</name>
    <dbReference type="NCBI Taxonomy" id="2100421"/>
    <lineage>
        <taxon>Viruses</taxon>
        <taxon>Duplodnaviria</taxon>
        <taxon>Heunggongvirae</taxon>
        <taxon>Uroviricota</taxon>
        <taxon>Caudoviricetes</taxon>
        <taxon>Peduoviridae</taxon>
        <taxon>Maltschvirus</taxon>
        <taxon>Maltschvirus maltsch</taxon>
    </lineage>
</organism>
<name>A0A6J5P7L7_9CAUD</name>
<evidence type="ECO:0000313" key="1">
    <source>
        <dbReference type="EMBL" id="CAB4165421.1"/>
    </source>
</evidence>
<gene>
    <name evidence="1" type="ORF">UFOVP822_47</name>
</gene>
<protein>
    <submittedName>
        <fullName evidence="1">Uncharacterized protein</fullName>
    </submittedName>
</protein>
<accession>A0A6J5P7L7</accession>
<sequence length="99" mass="10559">MNENQTVTNNLAIRDYPNFVVIDQGGRNIEVQEFVTQVTASARGVQGPPGPIGPPGIAGGDLDGLDDVLIVNIQDGQLLKFNSAMAQWVNSNYLDGGNF</sequence>
<proteinExistence type="predicted"/>
<dbReference type="EMBL" id="LR796775">
    <property type="protein sequence ID" value="CAB4165421.1"/>
    <property type="molecule type" value="Genomic_DNA"/>
</dbReference>
<reference evidence="1" key="1">
    <citation type="submission" date="2020-04" db="EMBL/GenBank/DDBJ databases">
        <authorList>
            <person name="Chiriac C."/>
            <person name="Salcher M."/>
            <person name="Ghai R."/>
            <person name="Kavagutti S V."/>
        </authorList>
    </citation>
    <scope>NUCLEOTIDE SEQUENCE</scope>
</reference>